<sequence>MIVRRAKWSRTIIHQCKKTKILFAISLILLPLTLFSQNFEVKLSDKQIQKVEKARDARTKLKRYKKYYSKDSLKQAKAARKYWRYKSDSLVKANRLADELPGGQHIDALKGVSPDSSQVDSLQAIAQQKVEQELKAATGAAEVERMAGQKIGDLDNPDSLKSAAGHVAQEEAKQYGSKLEGMEELQAFQEERNALKEWQDAPDTYKNDVEKYSDVEEMRNTGREMAKEKAAEFFAAHSEKLQAAQKKLQRLQKKYIKLPNSNDMSTAVKRSSLKGRPLKERLYLGGNFIVNSIKPFSIDLTPQVGYKFNKKFIVGVGGTIRHTFGSDTIASVPAIPSNSYGYKGFTSYDIAMGFFAYGEFERLSKKVAIAGSDQQETIWVNGLLAGAGKKFNVHALVNVNVLVLYNFLHDYQNAIYPRAWTLKFGFELSERAFLRRR</sequence>
<organism evidence="1 2">
    <name type="scientific">Fulvivirga imtechensis AK7</name>
    <dbReference type="NCBI Taxonomy" id="1237149"/>
    <lineage>
        <taxon>Bacteria</taxon>
        <taxon>Pseudomonadati</taxon>
        <taxon>Bacteroidota</taxon>
        <taxon>Cytophagia</taxon>
        <taxon>Cytophagales</taxon>
        <taxon>Fulvivirgaceae</taxon>
        <taxon>Fulvivirga</taxon>
    </lineage>
</organism>
<proteinExistence type="predicted"/>
<dbReference type="Proteomes" id="UP000011135">
    <property type="component" value="Unassembled WGS sequence"/>
</dbReference>
<evidence type="ECO:0000313" key="1">
    <source>
        <dbReference type="EMBL" id="ELR71939.1"/>
    </source>
</evidence>
<accession>L8JWE2</accession>
<dbReference type="OrthoDB" id="980496at2"/>
<dbReference type="AlphaFoldDB" id="L8JWE2"/>
<dbReference type="eggNOG" id="ENOG5030P54">
    <property type="taxonomic scope" value="Bacteria"/>
</dbReference>
<name>L8JWE2_9BACT</name>
<gene>
    <name evidence="1" type="ORF">C900_02124</name>
</gene>
<dbReference type="RefSeq" id="WP_009579487.1">
    <property type="nucleotide sequence ID" value="NZ_AMZN01000030.1"/>
</dbReference>
<keyword evidence="2" id="KW-1185">Reference proteome</keyword>
<comment type="caution">
    <text evidence="1">The sequence shown here is derived from an EMBL/GenBank/DDBJ whole genome shotgun (WGS) entry which is preliminary data.</text>
</comment>
<reference evidence="1 2" key="1">
    <citation type="submission" date="2012-12" db="EMBL/GenBank/DDBJ databases">
        <title>Genome assembly of Fulvivirga imtechensis AK7.</title>
        <authorList>
            <person name="Nupur N."/>
            <person name="Khatri I."/>
            <person name="Kumar R."/>
            <person name="Subramanian S."/>
            <person name="Pinnaka A."/>
        </authorList>
    </citation>
    <scope>NUCLEOTIDE SEQUENCE [LARGE SCALE GENOMIC DNA]</scope>
    <source>
        <strain evidence="1 2">AK7</strain>
    </source>
</reference>
<evidence type="ECO:0000313" key="2">
    <source>
        <dbReference type="Proteomes" id="UP000011135"/>
    </source>
</evidence>
<dbReference type="STRING" id="1237149.C900_02124"/>
<evidence type="ECO:0008006" key="3">
    <source>
        <dbReference type="Google" id="ProtNLM"/>
    </source>
</evidence>
<protein>
    <recommendedName>
        <fullName evidence="3">Outer membrane protein beta-barrel domain-containing protein</fullName>
    </recommendedName>
</protein>
<dbReference type="EMBL" id="AMZN01000030">
    <property type="protein sequence ID" value="ELR71939.1"/>
    <property type="molecule type" value="Genomic_DNA"/>
</dbReference>